<dbReference type="AlphaFoldDB" id="A0A7J7K106"/>
<dbReference type="PANTHER" id="PTHR34262:SF1">
    <property type="entry name" value="TRANSMEMBRANE PROTEIN 220"/>
    <property type="match status" value="1"/>
</dbReference>
<comment type="caution">
    <text evidence="2">The sequence shown here is derived from an EMBL/GenBank/DDBJ whole genome shotgun (WGS) entry which is preliminary data.</text>
</comment>
<protein>
    <recommendedName>
        <fullName evidence="4">TMEM220</fullName>
    </recommendedName>
</protein>
<keyword evidence="3" id="KW-1185">Reference proteome</keyword>
<feature type="transmembrane region" description="Helical" evidence="1">
    <location>
        <begin position="48"/>
        <end position="65"/>
    </location>
</feature>
<feature type="transmembrane region" description="Helical" evidence="1">
    <location>
        <begin position="118"/>
        <end position="138"/>
    </location>
</feature>
<dbReference type="InterPro" id="IPR029377">
    <property type="entry name" value="TMEM220"/>
</dbReference>
<name>A0A7J7K106_BUGNE</name>
<keyword evidence="1" id="KW-0812">Transmembrane</keyword>
<sequence length="191" mass="21498">MASEIGHRSFAPPKASLRLKTWRVCNAVMAVFTGICAVLQHNDPDPELWMPLYGLASLLCLAIATSPTFQGSIWWRVLVVLEMVYCLAIATYTIMYISEETRAIPHGPNPLHYEESREVLGILVVMFWLAGCLFYIPERLDESTSRQRETLVIILICSLSLLPLILWLICMVGVFSDSISYCRHMCSGNKG</sequence>
<feature type="transmembrane region" description="Helical" evidence="1">
    <location>
        <begin position="150"/>
        <end position="175"/>
    </location>
</feature>
<reference evidence="2" key="1">
    <citation type="submission" date="2020-06" db="EMBL/GenBank/DDBJ databases">
        <title>Draft genome of Bugula neritina, a colonial animal packing powerful symbionts and potential medicines.</title>
        <authorList>
            <person name="Rayko M."/>
        </authorList>
    </citation>
    <scope>NUCLEOTIDE SEQUENCE [LARGE SCALE GENOMIC DNA]</scope>
    <source>
        <strain evidence="2">Kwan_BN1</strain>
    </source>
</reference>
<dbReference type="PANTHER" id="PTHR34262">
    <property type="entry name" value="TRANSMEMBRANE PROTEIN 220"/>
    <property type="match status" value="1"/>
</dbReference>
<dbReference type="OrthoDB" id="9924288at2759"/>
<dbReference type="Proteomes" id="UP000593567">
    <property type="component" value="Unassembled WGS sequence"/>
</dbReference>
<dbReference type="EMBL" id="VXIV02001556">
    <property type="protein sequence ID" value="KAF6031907.1"/>
    <property type="molecule type" value="Genomic_DNA"/>
</dbReference>
<organism evidence="2 3">
    <name type="scientific">Bugula neritina</name>
    <name type="common">Brown bryozoan</name>
    <name type="synonym">Sertularia neritina</name>
    <dbReference type="NCBI Taxonomy" id="10212"/>
    <lineage>
        <taxon>Eukaryota</taxon>
        <taxon>Metazoa</taxon>
        <taxon>Spiralia</taxon>
        <taxon>Lophotrochozoa</taxon>
        <taxon>Bryozoa</taxon>
        <taxon>Gymnolaemata</taxon>
        <taxon>Cheilostomatida</taxon>
        <taxon>Flustrina</taxon>
        <taxon>Buguloidea</taxon>
        <taxon>Bugulidae</taxon>
        <taxon>Bugula</taxon>
    </lineage>
</organism>
<evidence type="ECO:0000256" key="1">
    <source>
        <dbReference type="SAM" id="Phobius"/>
    </source>
</evidence>
<evidence type="ECO:0008006" key="4">
    <source>
        <dbReference type="Google" id="ProtNLM"/>
    </source>
</evidence>
<gene>
    <name evidence="2" type="ORF">EB796_009809</name>
</gene>
<proteinExistence type="predicted"/>
<evidence type="ECO:0000313" key="2">
    <source>
        <dbReference type="EMBL" id="KAF6031907.1"/>
    </source>
</evidence>
<dbReference type="Pfam" id="PF15071">
    <property type="entry name" value="TMEM220"/>
    <property type="match status" value="1"/>
</dbReference>
<feature type="transmembrane region" description="Helical" evidence="1">
    <location>
        <begin position="77"/>
        <end position="98"/>
    </location>
</feature>
<accession>A0A7J7K106</accession>
<feature type="transmembrane region" description="Helical" evidence="1">
    <location>
        <begin position="21"/>
        <end position="42"/>
    </location>
</feature>
<keyword evidence="1" id="KW-0472">Membrane</keyword>
<keyword evidence="1" id="KW-1133">Transmembrane helix</keyword>
<evidence type="ECO:0000313" key="3">
    <source>
        <dbReference type="Proteomes" id="UP000593567"/>
    </source>
</evidence>